<proteinExistence type="predicted"/>
<evidence type="ECO:0000313" key="1">
    <source>
        <dbReference type="EMBL" id="PUV24400.1"/>
    </source>
</evidence>
<gene>
    <name evidence="1" type="ORF">DCO56_13730</name>
</gene>
<protein>
    <submittedName>
        <fullName evidence="1">Uncharacterized protein</fullName>
    </submittedName>
</protein>
<dbReference type="EMBL" id="QCXX01000003">
    <property type="protein sequence ID" value="PUV24400.1"/>
    <property type="molecule type" value="Genomic_DNA"/>
</dbReference>
<name>A0A363NUH6_9SPHI</name>
<organism evidence="1 2">
    <name type="scientific">Sphingobacterium athyrii</name>
    <dbReference type="NCBI Taxonomy" id="2152717"/>
    <lineage>
        <taxon>Bacteria</taxon>
        <taxon>Pseudomonadati</taxon>
        <taxon>Bacteroidota</taxon>
        <taxon>Sphingobacteriia</taxon>
        <taxon>Sphingobacteriales</taxon>
        <taxon>Sphingobacteriaceae</taxon>
        <taxon>Sphingobacterium</taxon>
    </lineage>
</organism>
<accession>A0A363NUH6</accession>
<keyword evidence="2" id="KW-1185">Reference proteome</keyword>
<dbReference type="Proteomes" id="UP000250831">
    <property type="component" value="Unassembled WGS sequence"/>
</dbReference>
<comment type="caution">
    <text evidence="1">The sequence shown here is derived from an EMBL/GenBank/DDBJ whole genome shotgun (WGS) entry which is preliminary data.</text>
</comment>
<evidence type="ECO:0000313" key="2">
    <source>
        <dbReference type="Proteomes" id="UP000250831"/>
    </source>
</evidence>
<dbReference type="OrthoDB" id="654065at2"/>
<sequence>MKNQIGITGTFSEQYTLFIDADIKGVNVDMRSRSQMRWNLNVINVQDDVIEIKLYLLDHILLEANNPLIKEIAQLTQAMSRMYNELHLTVDLEGKIRDILNREIILSKWRQTRGEMEKIAESNPEMKNVIVLNDDIFNNRSKLIQVIQISEFFLLYFNKVYGRTVPASFKETSPNFFNTANVNWGYKIKNLDNPLLTSNETIIELTGEPATGLGGIGFYNRAYGQFANLIDISKLDTSLSEKGIYRFDKESGRLIEASLDRVEIADPEKLYNKMRYTFYSDEIMKFKMRQNEGITSM</sequence>
<dbReference type="RefSeq" id="WP_108634326.1">
    <property type="nucleotide sequence ID" value="NZ_QCXX01000003.1"/>
</dbReference>
<reference evidence="1 2" key="1">
    <citation type="submission" date="2018-04" db="EMBL/GenBank/DDBJ databases">
        <title>Sphingobacterium sp. M46 Genome.</title>
        <authorList>
            <person name="Cheng J."/>
            <person name="Li Y."/>
        </authorList>
    </citation>
    <scope>NUCLEOTIDE SEQUENCE [LARGE SCALE GENOMIC DNA]</scope>
    <source>
        <strain evidence="1 2">M46</strain>
    </source>
</reference>
<dbReference type="AlphaFoldDB" id="A0A363NUH6"/>